<dbReference type="EMBL" id="CAMPGE010012260">
    <property type="protein sequence ID" value="CAI2371040.1"/>
    <property type="molecule type" value="Genomic_DNA"/>
</dbReference>
<feature type="repeat" description="RCC1" evidence="3">
    <location>
        <begin position="314"/>
        <end position="363"/>
    </location>
</feature>
<dbReference type="InterPro" id="IPR009091">
    <property type="entry name" value="RCC1/BLIP-II"/>
</dbReference>
<organism evidence="5 6">
    <name type="scientific">Euplotes crassus</name>
    <dbReference type="NCBI Taxonomy" id="5936"/>
    <lineage>
        <taxon>Eukaryota</taxon>
        <taxon>Sar</taxon>
        <taxon>Alveolata</taxon>
        <taxon>Ciliophora</taxon>
        <taxon>Intramacronucleata</taxon>
        <taxon>Spirotrichea</taxon>
        <taxon>Hypotrichia</taxon>
        <taxon>Euplotida</taxon>
        <taxon>Euplotidae</taxon>
        <taxon>Moneuplotes</taxon>
    </lineage>
</organism>
<dbReference type="Proteomes" id="UP001295684">
    <property type="component" value="Unassembled WGS sequence"/>
</dbReference>
<accession>A0AAD1UTC4</accession>
<dbReference type="InterPro" id="IPR058923">
    <property type="entry name" value="RCC1-like_dom"/>
</dbReference>
<feature type="repeat" description="RCC1" evidence="3">
    <location>
        <begin position="92"/>
        <end position="145"/>
    </location>
</feature>
<gene>
    <name evidence="5" type="ORF">ECRASSUSDP1_LOCUS12360</name>
</gene>
<sequence length="424" mass="45542">MRGSLFLNKSLAFAACCAGAGIYYQYNLSRATMWKDNGNRVYAWGAGMHGQLGLGEEQFSVDVPTEVEELSDKNIIKITAGGDISAALSDEGDIYLFGKTKGGAMGGSGKTFTTNLTLPTLFEFQDAKFKHVSCGRTHCAAITNDGRIVTWGNPDNGKLGHGETSTEKAYKPKNYADRAEADFVNGELEGKKIALVECGFNITVALTEDGDVYSWGFGREGALGHGDYEDTYLPKKIDSLSNITDIRCGGDFILCKDKDGNLYSSGKNTYGQLGITGQNAYKECVPTKVGLSRLASPAQFSCGEEHCSVISTSGTIWTWGYGNDGQLGHGNKNSLSTPKHIKGFKDIVSSSCGGGHSGFILGSGELYMYGRGRDGQLGRGDVIESMAAYRTEPLRVEYLFKNEIKAKQLALGANHSISLVSIDN</sequence>
<dbReference type="InterPro" id="IPR000408">
    <property type="entry name" value="Reg_chr_condens"/>
</dbReference>
<dbReference type="GO" id="GO:0005737">
    <property type="term" value="C:cytoplasm"/>
    <property type="evidence" value="ECO:0007669"/>
    <property type="project" value="TreeGrafter"/>
</dbReference>
<dbReference type="PROSITE" id="PS50012">
    <property type="entry name" value="RCC1_3"/>
    <property type="match status" value="7"/>
</dbReference>
<comment type="caution">
    <text evidence="5">The sequence shown here is derived from an EMBL/GenBank/DDBJ whole genome shotgun (WGS) entry which is preliminary data.</text>
</comment>
<name>A0AAD1UTC4_EUPCR</name>
<evidence type="ECO:0000256" key="3">
    <source>
        <dbReference type="PROSITE-ProRule" id="PRU00235"/>
    </source>
</evidence>
<evidence type="ECO:0000259" key="4">
    <source>
        <dbReference type="Pfam" id="PF25390"/>
    </source>
</evidence>
<evidence type="ECO:0000313" key="6">
    <source>
        <dbReference type="Proteomes" id="UP001295684"/>
    </source>
</evidence>
<dbReference type="Gene3D" id="2.130.10.30">
    <property type="entry name" value="Regulator of chromosome condensation 1/beta-lactamase-inhibitor protein II"/>
    <property type="match status" value="2"/>
</dbReference>
<feature type="repeat" description="RCC1" evidence="3">
    <location>
        <begin position="364"/>
        <end position="422"/>
    </location>
</feature>
<dbReference type="PANTHER" id="PTHR45982:SF1">
    <property type="entry name" value="REGULATOR OF CHROMOSOME CONDENSATION"/>
    <property type="match status" value="1"/>
</dbReference>
<keyword evidence="2" id="KW-0677">Repeat</keyword>
<dbReference type="InterPro" id="IPR051553">
    <property type="entry name" value="Ran_GTPase-activating"/>
</dbReference>
<feature type="repeat" description="RCC1" evidence="3">
    <location>
        <begin position="210"/>
        <end position="259"/>
    </location>
</feature>
<feature type="repeat" description="RCC1" evidence="3">
    <location>
        <begin position="39"/>
        <end position="91"/>
    </location>
</feature>
<dbReference type="AlphaFoldDB" id="A0AAD1UTC4"/>
<dbReference type="SUPFAM" id="SSF50985">
    <property type="entry name" value="RCC1/BLIP-II"/>
    <property type="match status" value="2"/>
</dbReference>
<dbReference type="PRINTS" id="PR00633">
    <property type="entry name" value="RCCNDNSATION"/>
</dbReference>
<feature type="domain" description="RCC1-like" evidence="4">
    <location>
        <begin position="40"/>
        <end position="417"/>
    </location>
</feature>
<dbReference type="GO" id="GO:0005085">
    <property type="term" value="F:guanyl-nucleotide exchange factor activity"/>
    <property type="evidence" value="ECO:0007669"/>
    <property type="project" value="TreeGrafter"/>
</dbReference>
<reference evidence="5" key="1">
    <citation type="submission" date="2023-07" db="EMBL/GenBank/DDBJ databases">
        <authorList>
            <consortium name="AG Swart"/>
            <person name="Singh M."/>
            <person name="Singh A."/>
            <person name="Seah K."/>
            <person name="Emmerich C."/>
        </authorList>
    </citation>
    <scope>NUCLEOTIDE SEQUENCE</scope>
    <source>
        <strain evidence="5">DP1</strain>
    </source>
</reference>
<protein>
    <recommendedName>
        <fullName evidence="4">RCC1-like domain-containing protein</fullName>
    </recommendedName>
</protein>
<dbReference type="Pfam" id="PF25390">
    <property type="entry name" value="WD40_RLD"/>
    <property type="match status" value="1"/>
</dbReference>
<evidence type="ECO:0000256" key="1">
    <source>
        <dbReference type="ARBA" id="ARBA00022658"/>
    </source>
</evidence>
<keyword evidence="1" id="KW-0344">Guanine-nucleotide releasing factor</keyword>
<keyword evidence="6" id="KW-1185">Reference proteome</keyword>
<proteinExistence type="predicted"/>
<feature type="repeat" description="RCC1" evidence="3">
    <location>
        <begin position="260"/>
        <end position="313"/>
    </location>
</feature>
<feature type="repeat" description="RCC1" evidence="3">
    <location>
        <begin position="146"/>
        <end position="209"/>
    </location>
</feature>
<dbReference type="PANTHER" id="PTHR45982">
    <property type="entry name" value="REGULATOR OF CHROMOSOME CONDENSATION"/>
    <property type="match status" value="1"/>
</dbReference>
<evidence type="ECO:0000313" key="5">
    <source>
        <dbReference type="EMBL" id="CAI2371040.1"/>
    </source>
</evidence>
<evidence type="ECO:0000256" key="2">
    <source>
        <dbReference type="ARBA" id="ARBA00022737"/>
    </source>
</evidence>